<sequence length="178" mass="17963">MRQTKLSRALTACCAAVVVLGVVAGCSDDDDSSDSSSSATTSAVTSAEATETTTSAAAPADPAVTQEVTDAFTTFFNGKTPAADRTALIENPDGFSQVLAGMADDTQAQGTSVEVKGVTLTDDTNADVSYDLLLNGTPVMPDQTGQAVKVDGAWKVASATFCALLSIQGTGAQIPACN</sequence>
<feature type="domain" description="Low molecular weight antigen MTB12-like C-terminal" evidence="5">
    <location>
        <begin position="62"/>
        <end position="170"/>
    </location>
</feature>
<reference evidence="6" key="1">
    <citation type="journal article" date="2021" name="Nat. Microbiol.">
        <title>Cocultivation of an ultrasmall environmental parasitic bacterium with lytic ability against bacteria associated with wastewater foams.</title>
        <authorList>
            <person name="Batinovic S."/>
            <person name="Rose J.J.A."/>
            <person name="Ratcliffe J."/>
            <person name="Seviour R.J."/>
            <person name="Petrovski S."/>
        </authorList>
    </citation>
    <scope>NUCLEOTIDE SEQUENCE</scope>
    <source>
        <strain evidence="6">CON9</strain>
    </source>
</reference>
<evidence type="ECO:0000259" key="5">
    <source>
        <dbReference type="Pfam" id="PF26580"/>
    </source>
</evidence>
<dbReference type="Pfam" id="PF26580">
    <property type="entry name" value="Mtb12_C"/>
    <property type="match status" value="1"/>
</dbReference>
<gene>
    <name evidence="6" type="ORF">GII31_04490</name>
</gene>
<accession>A0ABX6IEJ7</accession>
<dbReference type="Proteomes" id="UP001059836">
    <property type="component" value="Chromosome"/>
</dbReference>
<evidence type="ECO:0000313" key="6">
    <source>
        <dbReference type="EMBL" id="QHN34267.1"/>
    </source>
</evidence>
<dbReference type="EMBL" id="CP045809">
    <property type="protein sequence ID" value="QHN34267.1"/>
    <property type="molecule type" value="Genomic_DNA"/>
</dbReference>
<evidence type="ECO:0000256" key="1">
    <source>
        <dbReference type="ARBA" id="ARBA00022729"/>
    </source>
</evidence>
<protein>
    <recommendedName>
        <fullName evidence="5">Low molecular weight antigen MTB12-like C-terminal domain-containing protein</fullName>
    </recommendedName>
</protein>
<dbReference type="InterPro" id="IPR058644">
    <property type="entry name" value="Mtb12-like_C"/>
</dbReference>
<evidence type="ECO:0000256" key="4">
    <source>
        <dbReference type="SAM" id="SignalP"/>
    </source>
</evidence>
<comment type="similarity">
    <text evidence="2">Belongs to the MTB12 family.</text>
</comment>
<evidence type="ECO:0000256" key="2">
    <source>
        <dbReference type="ARBA" id="ARBA00093774"/>
    </source>
</evidence>
<keyword evidence="1 4" id="KW-0732">Signal</keyword>
<name>A0ABX6IEJ7_9ACTN</name>
<feature type="region of interest" description="Disordered" evidence="3">
    <location>
        <begin position="28"/>
        <end position="62"/>
    </location>
</feature>
<proteinExistence type="inferred from homology"/>
<keyword evidence="7" id="KW-1185">Reference proteome</keyword>
<dbReference type="RefSeq" id="WP_213247183.1">
    <property type="nucleotide sequence ID" value="NZ_CP045806.1"/>
</dbReference>
<dbReference type="PROSITE" id="PS51257">
    <property type="entry name" value="PROKAR_LIPOPROTEIN"/>
    <property type="match status" value="1"/>
</dbReference>
<evidence type="ECO:0000256" key="3">
    <source>
        <dbReference type="SAM" id="MobiDB-lite"/>
    </source>
</evidence>
<organism evidence="6 7">
    <name type="scientific">Gordonia pseudamarae</name>
    <dbReference type="NCBI Taxonomy" id="2831662"/>
    <lineage>
        <taxon>Bacteria</taxon>
        <taxon>Bacillati</taxon>
        <taxon>Actinomycetota</taxon>
        <taxon>Actinomycetes</taxon>
        <taxon>Mycobacteriales</taxon>
        <taxon>Gordoniaceae</taxon>
        <taxon>Gordonia</taxon>
    </lineage>
</organism>
<feature type="chain" id="PRO_5045972889" description="Low molecular weight antigen MTB12-like C-terminal domain-containing protein" evidence="4">
    <location>
        <begin position="25"/>
        <end position="178"/>
    </location>
</feature>
<feature type="signal peptide" evidence="4">
    <location>
        <begin position="1"/>
        <end position="24"/>
    </location>
</feature>
<evidence type="ECO:0000313" key="7">
    <source>
        <dbReference type="Proteomes" id="UP001059836"/>
    </source>
</evidence>
<feature type="compositionally biased region" description="Low complexity" evidence="3">
    <location>
        <begin position="34"/>
        <end position="62"/>
    </location>
</feature>